<organism evidence="11 12">
    <name type="scientific">Elsinoe batatas</name>
    <dbReference type="NCBI Taxonomy" id="2601811"/>
    <lineage>
        <taxon>Eukaryota</taxon>
        <taxon>Fungi</taxon>
        <taxon>Dikarya</taxon>
        <taxon>Ascomycota</taxon>
        <taxon>Pezizomycotina</taxon>
        <taxon>Dothideomycetes</taxon>
        <taxon>Dothideomycetidae</taxon>
        <taxon>Myriangiales</taxon>
        <taxon>Elsinoaceae</taxon>
        <taxon>Elsinoe</taxon>
    </lineage>
</organism>
<gene>
    <name evidence="11" type="ORF">KVT40_002006</name>
</gene>
<dbReference type="EMBL" id="JAESVG020000002">
    <property type="protein sequence ID" value="KAG8630387.1"/>
    <property type="molecule type" value="Genomic_DNA"/>
</dbReference>
<feature type="compositionally biased region" description="Low complexity" evidence="10">
    <location>
        <begin position="127"/>
        <end position="146"/>
    </location>
</feature>
<dbReference type="GO" id="GO:0005794">
    <property type="term" value="C:Golgi apparatus"/>
    <property type="evidence" value="ECO:0007669"/>
    <property type="project" value="TreeGrafter"/>
</dbReference>
<keyword evidence="8" id="KW-0472">Membrane</keyword>
<keyword evidence="3" id="KW-0328">Glycosyltransferase</keyword>
<keyword evidence="4" id="KW-0808">Transferase</keyword>
<dbReference type="InterPro" id="IPR022751">
    <property type="entry name" value="Alpha_mannosyltransferase"/>
</dbReference>
<sequence length="485" mass="54162">MSLLSFPHHLNLQPRFTDQPKPTMSEEENSRIDETTARIPNRYLTTIEEVDEDEFEDVDMDEKGLLSHQYRSPPRSFRRRLYLQLLLCTAIGIFVLHTVLSHKDTPSPDLVHLPPSFAPSAVPDSPTPSTQPSSSVPSLSSNLATSSPPPPPTSSPSAAALQQALTLLPSGDEYASLLLPPPSTSPRDLFSHLESQFRAFTPLLPAYEALHASPVPHAPLHPRYDIASTISSSSPKRDPESLGEELRGYETFLYLFGHLAGEVAPWVSSAKAGEDIVAMHRRLEEGGRGVVMTTSSEHVERRVGMINRLREEGCKLPIEVVYFSSETLSREGREKLEGLEGVVLRSVEGMVEGKEWVKEETLKGFALLLSRFREAVFLNTDVLPDKPGELFDGEEYAGKGALFLRAQGPRGPDGDRVRVDHNVVVVDKWRHFTALLASVRLAGSEWMRDENLLQELEVKKEFVGSEMWRLGFEMVSEEKLDFFTR</sequence>
<evidence type="ECO:0000256" key="10">
    <source>
        <dbReference type="SAM" id="MobiDB-lite"/>
    </source>
</evidence>
<proteinExistence type="inferred from homology"/>
<keyword evidence="9" id="KW-0325">Glycoprotein</keyword>
<evidence type="ECO:0000256" key="2">
    <source>
        <dbReference type="ARBA" id="ARBA00009105"/>
    </source>
</evidence>
<feature type="region of interest" description="Disordered" evidence="10">
    <location>
        <begin position="12"/>
        <end position="32"/>
    </location>
</feature>
<dbReference type="GO" id="GO:0000033">
    <property type="term" value="F:alpha-1,3-mannosyltransferase activity"/>
    <property type="evidence" value="ECO:0007669"/>
    <property type="project" value="TreeGrafter"/>
</dbReference>
<evidence type="ECO:0000256" key="7">
    <source>
        <dbReference type="ARBA" id="ARBA00022989"/>
    </source>
</evidence>
<evidence type="ECO:0000256" key="9">
    <source>
        <dbReference type="ARBA" id="ARBA00023180"/>
    </source>
</evidence>
<keyword evidence="5" id="KW-0812">Transmembrane</keyword>
<evidence type="ECO:0000256" key="4">
    <source>
        <dbReference type="ARBA" id="ARBA00022679"/>
    </source>
</evidence>
<reference evidence="11" key="1">
    <citation type="submission" date="2021-07" db="EMBL/GenBank/DDBJ databases">
        <title>Elsinoe batatas strain:CRI-CJ2 Genome sequencing and assembly.</title>
        <authorList>
            <person name="Huang L."/>
        </authorList>
    </citation>
    <scope>NUCLEOTIDE SEQUENCE</scope>
    <source>
        <strain evidence="11">CRI-CJ2</strain>
    </source>
</reference>
<evidence type="ECO:0000256" key="5">
    <source>
        <dbReference type="ARBA" id="ARBA00022692"/>
    </source>
</evidence>
<evidence type="ECO:0000256" key="8">
    <source>
        <dbReference type="ARBA" id="ARBA00023136"/>
    </source>
</evidence>
<dbReference type="PANTHER" id="PTHR31392">
    <property type="entry name" value="ALPHA-1,3-MANNOSYLTRANSFERASE MNN1-RELATED"/>
    <property type="match status" value="1"/>
</dbReference>
<dbReference type="AlphaFoldDB" id="A0A8K0L7J4"/>
<accession>A0A8K0L7J4</accession>
<dbReference type="InterPro" id="IPR029044">
    <property type="entry name" value="Nucleotide-diphossugar_trans"/>
</dbReference>
<dbReference type="PANTHER" id="PTHR31392:SF1">
    <property type="entry name" value="ALPHA-1,3-MANNOSYLTRANSFERASE MNN1-RELATED"/>
    <property type="match status" value="1"/>
</dbReference>
<evidence type="ECO:0000256" key="3">
    <source>
        <dbReference type="ARBA" id="ARBA00022676"/>
    </source>
</evidence>
<name>A0A8K0L7J4_9PEZI</name>
<comment type="caution">
    <text evidence="11">The sequence shown here is derived from an EMBL/GenBank/DDBJ whole genome shotgun (WGS) entry which is preliminary data.</text>
</comment>
<keyword evidence="7" id="KW-1133">Transmembrane helix</keyword>
<evidence type="ECO:0000256" key="6">
    <source>
        <dbReference type="ARBA" id="ARBA00022968"/>
    </source>
</evidence>
<dbReference type="SUPFAM" id="SSF53448">
    <property type="entry name" value="Nucleotide-diphospho-sugar transferases"/>
    <property type="match status" value="1"/>
</dbReference>
<comment type="subcellular location">
    <subcellularLocation>
        <location evidence="1">Membrane</location>
        <topology evidence="1">Single-pass type II membrane protein</topology>
    </subcellularLocation>
</comment>
<dbReference type="OrthoDB" id="430354at2759"/>
<evidence type="ECO:0000313" key="11">
    <source>
        <dbReference type="EMBL" id="KAG8630387.1"/>
    </source>
</evidence>
<comment type="similarity">
    <text evidence="2">Belongs to the MNN1/MNT family.</text>
</comment>
<protein>
    <submittedName>
        <fullName evidence="11">Uncharacterized protein</fullName>
    </submittedName>
</protein>
<keyword evidence="12" id="KW-1185">Reference proteome</keyword>
<evidence type="ECO:0000256" key="1">
    <source>
        <dbReference type="ARBA" id="ARBA00004606"/>
    </source>
</evidence>
<feature type="region of interest" description="Disordered" evidence="10">
    <location>
        <begin position="111"/>
        <end position="159"/>
    </location>
</feature>
<evidence type="ECO:0000313" key="12">
    <source>
        <dbReference type="Proteomes" id="UP000809789"/>
    </source>
</evidence>
<dbReference type="Proteomes" id="UP000809789">
    <property type="component" value="Unassembled WGS sequence"/>
</dbReference>
<dbReference type="GO" id="GO:0016020">
    <property type="term" value="C:membrane"/>
    <property type="evidence" value="ECO:0007669"/>
    <property type="project" value="UniProtKB-SubCell"/>
</dbReference>
<dbReference type="GO" id="GO:0006493">
    <property type="term" value="P:protein O-linked glycosylation"/>
    <property type="evidence" value="ECO:0007669"/>
    <property type="project" value="TreeGrafter"/>
</dbReference>
<keyword evidence="6" id="KW-0735">Signal-anchor</keyword>
<dbReference type="Pfam" id="PF11051">
    <property type="entry name" value="Mannosyl_trans3"/>
    <property type="match status" value="1"/>
</dbReference>